<comment type="subcellular location">
    <subcellularLocation>
        <location evidence="1">Cell membrane</location>
        <topology evidence="1">Single-pass membrane protein</topology>
    </subcellularLocation>
</comment>
<sequence length="111" mass="11830">MSFFISDALAEGGAAAQGDPITALLFPVGLLVLFYFFLIRPQSKRAKEQKAMVAALGKGDEVLTQSGILGKIMKISDSFISVEISNNVVIVVQKSAVGSLMPKGTIKEQNK</sequence>
<gene>
    <name evidence="10" type="ORF">MNBD_GAMMA07-446</name>
</gene>
<dbReference type="GO" id="GO:0015031">
    <property type="term" value="P:protein transport"/>
    <property type="evidence" value="ECO:0007669"/>
    <property type="project" value="UniProtKB-KW"/>
</dbReference>
<keyword evidence="2" id="KW-0813">Transport</keyword>
<keyword evidence="4 9" id="KW-0812">Transmembrane</keyword>
<reference evidence="10" key="1">
    <citation type="submission" date="2018-06" db="EMBL/GenBank/DDBJ databases">
        <authorList>
            <person name="Zhirakovskaya E."/>
        </authorList>
    </citation>
    <scope>NUCLEOTIDE SEQUENCE</scope>
</reference>
<dbReference type="SMART" id="SM01323">
    <property type="entry name" value="YajC"/>
    <property type="match status" value="1"/>
</dbReference>
<feature type="transmembrane region" description="Helical" evidence="9">
    <location>
        <begin position="20"/>
        <end position="39"/>
    </location>
</feature>
<keyword evidence="8 9" id="KW-0472">Membrane</keyword>
<dbReference type="InterPro" id="IPR003849">
    <property type="entry name" value="Preprotein_translocase_YajC"/>
</dbReference>
<dbReference type="PRINTS" id="PR01853">
    <property type="entry name" value="YAJCTRNLCASE"/>
</dbReference>
<dbReference type="Pfam" id="PF02699">
    <property type="entry name" value="YajC"/>
    <property type="match status" value="1"/>
</dbReference>
<keyword evidence="6 9" id="KW-1133">Transmembrane helix</keyword>
<dbReference type="PANTHER" id="PTHR33909">
    <property type="entry name" value="SEC TRANSLOCON ACCESSORY COMPLEX SUBUNIT YAJC"/>
    <property type="match status" value="1"/>
</dbReference>
<keyword evidence="7" id="KW-0811">Translocation</keyword>
<evidence type="ECO:0000256" key="7">
    <source>
        <dbReference type="ARBA" id="ARBA00023010"/>
    </source>
</evidence>
<evidence type="ECO:0000256" key="5">
    <source>
        <dbReference type="ARBA" id="ARBA00022927"/>
    </source>
</evidence>
<dbReference type="EMBL" id="UOFF01000292">
    <property type="protein sequence ID" value="VAW56868.1"/>
    <property type="molecule type" value="Genomic_DNA"/>
</dbReference>
<dbReference type="GO" id="GO:0005886">
    <property type="term" value="C:plasma membrane"/>
    <property type="evidence" value="ECO:0007669"/>
    <property type="project" value="UniProtKB-SubCell"/>
</dbReference>
<protein>
    <submittedName>
        <fullName evidence="10">Protein translocase subunit YajC</fullName>
    </submittedName>
</protein>
<evidence type="ECO:0000256" key="6">
    <source>
        <dbReference type="ARBA" id="ARBA00022989"/>
    </source>
</evidence>
<proteinExistence type="predicted"/>
<dbReference type="PANTHER" id="PTHR33909:SF1">
    <property type="entry name" value="SEC TRANSLOCON ACCESSORY COMPLEX SUBUNIT YAJC"/>
    <property type="match status" value="1"/>
</dbReference>
<evidence type="ECO:0000313" key="10">
    <source>
        <dbReference type="EMBL" id="VAW56868.1"/>
    </source>
</evidence>
<dbReference type="AlphaFoldDB" id="A0A3B0WLJ8"/>
<dbReference type="NCBIfam" id="TIGR00739">
    <property type="entry name" value="yajC"/>
    <property type="match status" value="1"/>
</dbReference>
<evidence type="ECO:0000256" key="3">
    <source>
        <dbReference type="ARBA" id="ARBA00022475"/>
    </source>
</evidence>
<keyword evidence="5" id="KW-0653">Protein transport</keyword>
<keyword evidence="3" id="KW-1003">Cell membrane</keyword>
<evidence type="ECO:0000256" key="4">
    <source>
        <dbReference type="ARBA" id="ARBA00022692"/>
    </source>
</evidence>
<evidence type="ECO:0000256" key="1">
    <source>
        <dbReference type="ARBA" id="ARBA00004162"/>
    </source>
</evidence>
<evidence type="ECO:0000256" key="9">
    <source>
        <dbReference type="SAM" id="Phobius"/>
    </source>
</evidence>
<accession>A0A3B0WLJ8</accession>
<evidence type="ECO:0000256" key="2">
    <source>
        <dbReference type="ARBA" id="ARBA00022448"/>
    </source>
</evidence>
<name>A0A3B0WLJ8_9ZZZZ</name>
<organism evidence="10">
    <name type="scientific">hydrothermal vent metagenome</name>
    <dbReference type="NCBI Taxonomy" id="652676"/>
    <lineage>
        <taxon>unclassified sequences</taxon>
        <taxon>metagenomes</taxon>
        <taxon>ecological metagenomes</taxon>
    </lineage>
</organism>
<evidence type="ECO:0000256" key="8">
    <source>
        <dbReference type="ARBA" id="ARBA00023136"/>
    </source>
</evidence>